<dbReference type="InterPro" id="IPR036890">
    <property type="entry name" value="HATPase_C_sf"/>
</dbReference>
<dbReference type="SUPFAM" id="SSF55874">
    <property type="entry name" value="ATPase domain of HSP90 chaperone/DNA topoisomerase II/histidine kinase"/>
    <property type="match status" value="1"/>
</dbReference>
<evidence type="ECO:0000313" key="9">
    <source>
        <dbReference type="EMBL" id="QEC66948.1"/>
    </source>
</evidence>
<dbReference type="InterPro" id="IPR035965">
    <property type="entry name" value="PAS-like_dom_sf"/>
</dbReference>
<evidence type="ECO:0000256" key="5">
    <source>
        <dbReference type="SAM" id="Phobius"/>
    </source>
</evidence>
<feature type="coiled-coil region" evidence="4">
    <location>
        <begin position="384"/>
        <end position="415"/>
    </location>
</feature>
<proteinExistence type="predicted"/>
<dbReference type="InterPro" id="IPR029016">
    <property type="entry name" value="GAF-like_dom_sf"/>
</dbReference>
<dbReference type="Proteomes" id="UP000321533">
    <property type="component" value="Chromosome"/>
</dbReference>
<feature type="domain" description="PAC" evidence="8">
    <location>
        <begin position="341"/>
        <end position="393"/>
    </location>
</feature>
<gene>
    <name evidence="9" type="ORF">FRZ67_06410</name>
</gene>
<dbReference type="GO" id="GO:0016020">
    <property type="term" value="C:membrane"/>
    <property type="evidence" value="ECO:0007669"/>
    <property type="project" value="InterPro"/>
</dbReference>
<dbReference type="InterPro" id="IPR003594">
    <property type="entry name" value="HATPase_dom"/>
</dbReference>
<dbReference type="Gene3D" id="3.30.565.10">
    <property type="entry name" value="Histidine kinase-like ATPase, C-terminal domain"/>
    <property type="match status" value="1"/>
</dbReference>
<accession>A0A5B8V9B8</accession>
<protein>
    <submittedName>
        <fullName evidence="9">PAS domain S-box protein</fullName>
    </submittedName>
</protein>
<evidence type="ECO:0000313" key="10">
    <source>
        <dbReference type="Proteomes" id="UP000321533"/>
    </source>
</evidence>
<dbReference type="InterPro" id="IPR013655">
    <property type="entry name" value="PAS_fold_3"/>
</dbReference>
<dbReference type="PROSITE" id="PS50109">
    <property type="entry name" value="HIS_KIN"/>
    <property type="match status" value="1"/>
</dbReference>
<evidence type="ECO:0000256" key="2">
    <source>
        <dbReference type="ARBA" id="ARBA00022777"/>
    </source>
</evidence>
<keyword evidence="4" id="KW-0175">Coiled coil</keyword>
<evidence type="ECO:0000256" key="4">
    <source>
        <dbReference type="SAM" id="Coils"/>
    </source>
</evidence>
<dbReference type="SUPFAM" id="SSF55781">
    <property type="entry name" value="GAF domain-like"/>
    <property type="match status" value="1"/>
</dbReference>
<dbReference type="InterPro" id="IPR005467">
    <property type="entry name" value="His_kinase_dom"/>
</dbReference>
<dbReference type="InterPro" id="IPR050482">
    <property type="entry name" value="Sensor_HK_TwoCompSys"/>
</dbReference>
<evidence type="ECO:0000256" key="1">
    <source>
        <dbReference type="ARBA" id="ARBA00022679"/>
    </source>
</evidence>
<keyword evidence="5" id="KW-1133">Transmembrane helix</keyword>
<evidence type="ECO:0000259" key="6">
    <source>
        <dbReference type="PROSITE" id="PS50109"/>
    </source>
</evidence>
<feature type="coiled-coil region" evidence="4">
    <location>
        <begin position="501"/>
        <end position="528"/>
    </location>
</feature>
<feature type="transmembrane region" description="Helical" evidence="5">
    <location>
        <begin position="39"/>
        <end position="60"/>
    </location>
</feature>
<sequence>MKIHLMSRRVLIQVIALLLITVFLILLIAAPHYRRMEPLQFYLLLALVFLALILLLLLFLRARQLSVENRKYIAERDESEAKIIKANRLYLLISQINQMIVKTTDEATLFKEACRIAIETGKFKMAWVGIIDESTRILRPVMHDGMDLEYLSAIKIIADNRVPEGRGPTGTALLEGKYVFCNDIETDPRMVPWRTEALKRNYLSSIALPIMKSGKLIGAFTLYADTKNFFDAEEIALLEETARDISFALDVFEKEMLRKRAEAVILERERRYQTLAESSPVGIFHTDASGYTTYVNPMWSLISGLPFQEALGDGWFSVVHPEDKPALVKGWQEATKKQTTSSTEYRFVRPDGTIAWVIGQAVPERNAEHEIIGYVGTITDITEHKKAEQEIARIYKEKETALNRIKDRVISLDNEWRYTFLNDAAMVIHPEGKKEIIGKTIWEVHPELIGTNFQKNYQDAMRAKKVVEFEDYYAPMDSWFFAKVYPSDDGLTVFYKDITEQKKAEEDIRSTNEKLRQLTTHLQTIREEERKRIGREIHDELGQQLTAIKMDVAWIDKKIPEETTLLKAKLKNIMTLLDGSNQSIRRILSELRPGVLDENGLLEAMQWLDSQFTANTGIPVIFSTVEKKIRSSEPIANCIFRVYQEALTNITRYANAHKVFSSLNITGDNIVVTIEDDGQGFDMASVKNKKSFGILGMKERVLSLGGAFELISSPGKGTKIIISLPYITSDNS</sequence>
<dbReference type="PANTHER" id="PTHR24421:SF59">
    <property type="entry name" value="OXYGEN SENSOR HISTIDINE KINASE NREB"/>
    <property type="match status" value="1"/>
</dbReference>
<dbReference type="InterPro" id="IPR001610">
    <property type="entry name" value="PAC"/>
</dbReference>
<keyword evidence="5" id="KW-0812">Transmembrane</keyword>
<dbReference type="PROSITE" id="PS50112">
    <property type="entry name" value="PAS"/>
    <property type="match status" value="1"/>
</dbReference>
<dbReference type="Gene3D" id="1.20.5.1930">
    <property type="match status" value="1"/>
</dbReference>
<evidence type="ECO:0000259" key="8">
    <source>
        <dbReference type="PROSITE" id="PS50113"/>
    </source>
</evidence>
<evidence type="ECO:0000256" key="3">
    <source>
        <dbReference type="ARBA" id="ARBA00023012"/>
    </source>
</evidence>
<dbReference type="GO" id="GO:0046983">
    <property type="term" value="F:protein dimerization activity"/>
    <property type="evidence" value="ECO:0007669"/>
    <property type="project" value="InterPro"/>
</dbReference>
<dbReference type="GO" id="GO:0000155">
    <property type="term" value="F:phosphorelay sensor kinase activity"/>
    <property type="evidence" value="ECO:0007669"/>
    <property type="project" value="InterPro"/>
</dbReference>
<organism evidence="9 10">
    <name type="scientific">Panacibacter ginsenosidivorans</name>
    <dbReference type="NCBI Taxonomy" id="1813871"/>
    <lineage>
        <taxon>Bacteria</taxon>
        <taxon>Pseudomonadati</taxon>
        <taxon>Bacteroidota</taxon>
        <taxon>Chitinophagia</taxon>
        <taxon>Chitinophagales</taxon>
        <taxon>Chitinophagaceae</taxon>
        <taxon>Panacibacter</taxon>
    </lineage>
</organism>
<dbReference type="Gene3D" id="3.30.450.20">
    <property type="entry name" value="PAS domain"/>
    <property type="match status" value="2"/>
</dbReference>
<keyword evidence="5" id="KW-0472">Membrane</keyword>
<dbReference type="SMART" id="SM00065">
    <property type="entry name" value="GAF"/>
    <property type="match status" value="1"/>
</dbReference>
<dbReference type="Pfam" id="PF08447">
    <property type="entry name" value="PAS_3"/>
    <property type="match status" value="1"/>
</dbReference>
<dbReference type="InterPro" id="IPR003018">
    <property type="entry name" value="GAF"/>
</dbReference>
<keyword evidence="3" id="KW-0902">Two-component regulatory system</keyword>
<dbReference type="Pfam" id="PF02518">
    <property type="entry name" value="HATPase_c"/>
    <property type="match status" value="1"/>
</dbReference>
<dbReference type="PANTHER" id="PTHR24421">
    <property type="entry name" value="NITRATE/NITRITE SENSOR PROTEIN NARX-RELATED"/>
    <property type="match status" value="1"/>
</dbReference>
<keyword evidence="1" id="KW-0808">Transferase</keyword>
<feature type="domain" description="Histidine kinase" evidence="6">
    <location>
        <begin position="536"/>
        <end position="728"/>
    </location>
</feature>
<dbReference type="SMART" id="SM00091">
    <property type="entry name" value="PAS"/>
    <property type="match status" value="2"/>
</dbReference>
<evidence type="ECO:0000259" key="7">
    <source>
        <dbReference type="PROSITE" id="PS50112"/>
    </source>
</evidence>
<keyword evidence="2" id="KW-0418">Kinase</keyword>
<dbReference type="EMBL" id="CP042435">
    <property type="protein sequence ID" value="QEC66948.1"/>
    <property type="molecule type" value="Genomic_DNA"/>
</dbReference>
<dbReference type="SUPFAM" id="SSF55785">
    <property type="entry name" value="PYP-like sensor domain (PAS domain)"/>
    <property type="match status" value="2"/>
</dbReference>
<dbReference type="Pfam" id="PF13185">
    <property type="entry name" value="GAF_2"/>
    <property type="match status" value="1"/>
</dbReference>
<dbReference type="PROSITE" id="PS50113">
    <property type="entry name" value="PAC"/>
    <property type="match status" value="1"/>
</dbReference>
<reference evidence="9 10" key="1">
    <citation type="journal article" date="2016" name="Int. J. Syst. Evol. Microbiol.">
        <title>Panacibacter ginsenosidivorans gen. nov., sp. nov., with ginsenoside converting activity isolated from soil of a ginseng field.</title>
        <authorList>
            <person name="Siddiqi M.Z."/>
            <person name="Muhammad Shafi S."/>
            <person name="Choi K.D."/>
            <person name="Im W.T."/>
        </authorList>
    </citation>
    <scope>NUCLEOTIDE SEQUENCE [LARGE SCALE GENOMIC DNA]</scope>
    <source>
        <strain evidence="9 10">Gsoil1550</strain>
    </source>
</reference>
<dbReference type="CDD" id="cd00130">
    <property type="entry name" value="PAS"/>
    <property type="match status" value="1"/>
</dbReference>
<dbReference type="InterPro" id="IPR000700">
    <property type="entry name" value="PAS-assoc_C"/>
</dbReference>
<dbReference type="Pfam" id="PF07730">
    <property type="entry name" value="HisKA_3"/>
    <property type="match status" value="1"/>
</dbReference>
<dbReference type="NCBIfam" id="TIGR00229">
    <property type="entry name" value="sensory_box"/>
    <property type="match status" value="1"/>
</dbReference>
<name>A0A5B8V9B8_9BACT</name>
<dbReference type="KEGG" id="pgin:FRZ67_06410"/>
<feature type="domain" description="PAS" evidence="7">
    <location>
        <begin position="268"/>
        <end position="338"/>
    </location>
</feature>
<dbReference type="InterPro" id="IPR011712">
    <property type="entry name" value="Sig_transdc_His_kin_sub3_dim/P"/>
</dbReference>
<feature type="transmembrane region" description="Helical" evidence="5">
    <location>
        <begin position="12"/>
        <end position="33"/>
    </location>
</feature>
<dbReference type="CDD" id="cd16917">
    <property type="entry name" value="HATPase_UhpB-NarQ-NarX-like"/>
    <property type="match status" value="1"/>
</dbReference>
<dbReference type="AlphaFoldDB" id="A0A5B8V9B8"/>
<dbReference type="InterPro" id="IPR000014">
    <property type="entry name" value="PAS"/>
</dbReference>
<dbReference type="SMART" id="SM00086">
    <property type="entry name" value="PAC"/>
    <property type="match status" value="1"/>
</dbReference>
<dbReference type="InterPro" id="IPR013656">
    <property type="entry name" value="PAS_4"/>
</dbReference>
<keyword evidence="10" id="KW-1185">Reference proteome</keyword>
<dbReference type="Gene3D" id="3.30.450.40">
    <property type="match status" value="1"/>
</dbReference>
<dbReference type="Pfam" id="PF08448">
    <property type="entry name" value="PAS_4"/>
    <property type="match status" value="1"/>
</dbReference>